<accession>A0ABD0PXD7</accession>
<dbReference type="EMBL" id="JAMKFB020000013">
    <property type="protein sequence ID" value="KAL0178679.1"/>
    <property type="molecule type" value="Genomic_DNA"/>
</dbReference>
<feature type="non-terminal residue" evidence="1">
    <location>
        <position position="1"/>
    </location>
</feature>
<proteinExistence type="predicted"/>
<evidence type="ECO:0000313" key="1">
    <source>
        <dbReference type="EMBL" id="KAL0178679.1"/>
    </source>
</evidence>
<gene>
    <name evidence="1" type="ORF">M9458_027573</name>
</gene>
<keyword evidence="2" id="KW-1185">Reference proteome</keyword>
<dbReference type="Proteomes" id="UP001529510">
    <property type="component" value="Unassembled WGS sequence"/>
</dbReference>
<dbReference type="AlphaFoldDB" id="A0ABD0PXD7"/>
<organism evidence="1 2">
    <name type="scientific">Cirrhinus mrigala</name>
    <name type="common">Mrigala</name>
    <dbReference type="NCBI Taxonomy" id="683832"/>
    <lineage>
        <taxon>Eukaryota</taxon>
        <taxon>Metazoa</taxon>
        <taxon>Chordata</taxon>
        <taxon>Craniata</taxon>
        <taxon>Vertebrata</taxon>
        <taxon>Euteleostomi</taxon>
        <taxon>Actinopterygii</taxon>
        <taxon>Neopterygii</taxon>
        <taxon>Teleostei</taxon>
        <taxon>Ostariophysi</taxon>
        <taxon>Cypriniformes</taxon>
        <taxon>Cyprinidae</taxon>
        <taxon>Labeoninae</taxon>
        <taxon>Labeonini</taxon>
        <taxon>Cirrhinus</taxon>
    </lineage>
</organism>
<protein>
    <submittedName>
        <fullName evidence="1">Uncharacterized protein</fullName>
    </submittedName>
</protein>
<sequence length="75" mass="7795">IKVEAGVSLGECTLGMAVAPQGSGRGRLLFPEICLMELQLLASGSPDLEVLGHVLQSLSGAVKGHHNNAALLYQQ</sequence>
<name>A0ABD0PXD7_CIRMR</name>
<comment type="caution">
    <text evidence="1">The sequence shown here is derived from an EMBL/GenBank/DDBJ whole genome shotgun (WGS) entry which is preliminary data.</text>
</comment>
<reference evidence="1 2" key="1">
    <citation type="submission" date="2024-05" db="EMBL/GenBank/DDBJ databases">
        <title>Genome sequencing and assembly of Indian major carp, Cirrhinus mrigala (Hamilton, 1822).</title>
        <authorList>
            <person name="Mohindra V."/>
            <person name="Chowdhury L.M."/>
            <person name="Lal K."/>
            <person name="Jena J.K."/>
        </authorList>
    </citation>
    <scope>NUCLEOTIDE SEQUENCE [LARGE SCALE GENOMIC DNA]</scope>
    <source>
        <strain evidence="1">CM1030</strain>
        <tissue evidence="1">Blood</tissue>
    </source>
</reference>
<feature type="non-terminal residue" evidence="1">
    <location>
        <position position="75"/>
    </location>
</feature>
<evidence type="ECO:0000313" key="2">
    <source>
        <dbReference type="Proteomes" id="UP001529510"/>
    </source>
</evidence>